<comment type="caution">
    <text evidence="2">The sequence shown here is derived from an EMBL/GenBank/DDBJ whole genome shotgun (WGS) entry which is preliminary data.</text>
</comment>
<organism evidence="2 3">
    <name type="scientific">Eschrichtius robustus</name>
    <name type="common">California gray whale</name>
    <name type="synonym">Eschrichtius gibbosus</name>
    <dbReference type="NCBI Taxonomy" id="9764"/>
    <lineage>
        <taxon>Eukaryota</taxon>
        <taxon>Metazoa</taxon>
        <taxon>Chordata</taxon>
        <taxon>Craniata</taxon>
        <taxon>Vertebrata</taxon>
        <taxon>Euteleostomi</taxon>
        <taxon>Mammalia</taxon>
        <taxon>Eutheria</taxon>
        <taxon>Laurasiatheria</taxon>
        <taxon>Artiodactyla</taxon>
        <taxon>Whippomorpha</taxon>
        <taxon>Cetacea</taxon>
        <taxon>Mysticeti</taxon>
        <taxon>Eschrichtiidae</taxon>
        <taxon>Eschrichtius</taxon>
    </lineage>
</organism>
<feature type="region of interest" description="Disordered" evidence="1">
    <location>
        <begin position="225"/>
        <end position="273"/>
    </location>
</feature>
<protein>
    <submittedName>
        <fullName evidence="2">Uncharacterized protein</fullName>
    </submittedName>
</protein>
<feature type="compositionally biased region" description="Basic residues" evidence="1">
    <location>
        <begin position="225"/>
        <end position="235"/>
    </location>
</feature>
<accession>A0AB34HJU9</accession>
<gene>
    <name evidence="2" type="ORF">J1605_020464</name>
</gene>
<feature type="compositionally biased region" description="Low complexity" evidence="1">
    <location>
        <begin position="119"/>
        <end position="131"/>
    </location>
</feature>
<name>A0AB34HJU9_ESCRO</name>
<feature type="compositionally biased region" description="Basic residues" evidence="1">
    <location>
        <begin position="259"/>
        <end position="273"/>
    </location>
</feature>
<sequence length="273" mass="29110">MWLWWPLLGGRRPGKNYGCVRRGAEPRPERAGDGLARLSGTGVGPVRAARLTGARGGKRKVHVSLSSFSWPFGLSSPPLPPALPGPRFPPRPSLDVTRPPTRHEELGRFGLSRVDKGPKPLQSSSRPLSSPTREETVSGAVRAPRGRSDGQSSKAGATRRGGLRGRFGRAYEPSVPGQGGGTHHAGVGKLDPCAGLLRVKLFIDFAHFGPGCGKVQVVGGEKRVARATRGQKGKTVRWPQPGPSSAPRHEPPSGPPSPCRRRRPARAPSVPRR</sequence>
<feature type="compositionally biased region" description="Basic and acidic residues" evidence="1">
    <location>
        <begin position="101"/>
        <end position="118"/>
    </location>
</feature>
<dbReference type="Proteomes" id="UP001159641">
    <property type="component" value="Unassembled WGS sequence"/>
</dbReference>
<evidence type="ECO:0000313" key="3">
    <source>
        <dbReference type="Proteomes" id="UP001159641"/>
    </source>
</evidence>
<dbReference type="EMBL" id="JAIQCJ010001201">
    <property type="protein sequence ID" value="KAJ8791742.1"/>
    <property type="molecule type" value="Genomic_DNA"/>
</dbReference>
<proteinExistence type="predicted"/>
<dbReference type="AlphaFoldDB" id="A0AB34HJU9"/>
<reference evidence="2 3" key="1">
    <citation type="submission" date="2022-11" db="EMBL/GenBank/DDBJ databases">
        <title>Whole genome sequence of Eschrichtius robustus ER-17-0199.</title>
        <authorList>
            <person name="Bruniche-Olsen A."/>
            <person name="Black A.N."/>
            <person name="Fields C.J."/>
            <person name="Walden K."/>
            <person name="Dewoody J.A."/>
        </authorList>
    </citation>
    <scope>NUCLEOTIDE SEQUENCE [LARGE SCALE GENOMIC DNA]</scope>
    <source>
        <strain evidence="2">ER-17-0199</strain>
        <tissue evidence="2">Blubber</tissue>
    </source>
</reference>
<feature type="compositionally biased region" description="Pro residues" evidence="1">
    <location>
        <begin position="77"/>
        <end position="92"/>
    </location>
</feature>
<feature type="region of interest" description="Disordered" evidence="1">
    <location>
        <begin position="74"/>
        <end position="183"/>
    </location>
</feature>
<evidence type="ECO:0000313" key="2">
    <source>
        <dbReference type="EMBL" id="KAJ8791742.1"/>
    </source>
</evidence>
<keyword evidence="3" id="KW-1185">Reference proteome</keyword>
<evidence type="ECO:0000256" key="1">
    <source>
        <dbReference type="SAM" id="MobiDB-lite"/>
    </source>
</evidence>